<proteinExistence type="predicted"/>
<evidence type="ECO:0000313" key="2">
    <source>
        <dbReference type="Proteomes" id="UP001157502"/>
    </source>
</evidence>
<accession>A0ACC2GZA0</accession>
<comment type="caution">
    <text evidence="1">The sequence shown here is derived from an EMBL/GenBank/DDBJ whole genome shotgun (WGS) entry which is preliminary data.</text>
</comment>
<sequence>MTHLKMKALSFVHVVALLWQCIRAQHRGLFPAVLNLASMAEITTNATCGESGPEMYCKLVEHVPGQQVKNTQCRICNNNSERPIERHPIEYAIDGTNRWWQSPSIKNGMDYHHVTITLDLQQVFQVAYIILKAANSPRPGNWVLERSLDGVTFTPWQYYAITDTECLTRFNILPRTGPPSYTRDDEVICTSFYSKIQPLENGEIHTSLINGRPSADDPSPTLLNFTSARYIRLQFQRIRTLNADLMTLAFNEPRDVDRIVTRRYFYSVKDISVGGMCICYGHAKACPLNNETKKFSCECEHNTCGESCDRCCPGYNQKPWMAGTFLTRHVCEKCNCHGKSEECYFNQTVADIKQSLNTKGEHQGGGVCVGCTRNTAGVNCQTCTDGYYRPRGVSPEHPDPCQHCTCDPSGSLSPACVPDQSQADGDLTAGSCHCKRGYRGQRCDRCAFGYSGYPDCVRCNCSLDGSRNKDPCQSPCICKENVEGENCDRCQTGFYHLLGERLRGCEKCYCSGVASDCSDSRWAYSNETSMVGWFLTAEDGEGKVWPTASRDNNRSHTLSVDNQEAREHLPSVYYWRAPGEYLGNKLTIFGGSLVYTVSYDAGEKDEDIRVNSAPDVIIEGNGIKMIDSRFGLPVYPFSESTKRIVLYPDHFVNQRTGLPVSKRDFMLALTNVSNLLIRASHSNEQVAIYRLHSVSLEVASEFSRSEVTANAVEVCHCPPGYSGTSCEICSPGHRRVNGTVFKGVCEPCNCHGHATHCDDLTGQCMGCADHTAGFHCHECVPGFYGDATKGTANDCQPCACPLIIPSNNFSPTCHVDLRGELICDQCQPGYTGPRCDRCTNGYFGQPGIKGGSCQPCHCNGNLDLASALSCDPISGSCLRCRDGYAGATCHVCAEGFFGDAVEEKNCQPCRCHQNGSASDVCHRENGQCQCKQHVVGRQCDECMPNCWWEAEEQVCKPCSCSPQGATSQRCGPDGRCVCKPGFLGRRCDTGRRGYERRETRRPVERVSLQQIQRRGGSRSGGCPRSAYRPSVPQTYGIQLAGGCVPCNCNSFGSKSFDCDDSGQCRCQPGVSGPKCDRCSPGHFNFQEGGCIQCQCSHVGDNCDANGRCVCPPNTVGERCDRCAPNHWGHDIATGCKACGCNQVGSVAQQCNPNTGCCMCREQFHGEKCGECKLGYRDFPRCISCVCNVAGSDGQTCDAERDVCACEDRTGQCSCKSNTHGLHCDQCKAGTFGLSTRNPLGCSRCYCFGMSSTCAEAPGLIRMWLSLKLEQTTLPLVDRGNQQETTRGVTFQHPEIIVKADLVDQKLTEPYYWRLPEQFKGSMITAYGGKLKYAIYFEGRDETGSTSYEPQVIIKGGPNQDKVMVRHTQGLQMGQLTRHEIDMTEHEWKYEDGKVMTREDFMDVLFYIDYVLIRASHGNMMRHSRISEISLEVAEEGRPSVESERAHQIEKCNCPHGYSGLSCEECGAGFYRLSARGGGAASRAGIGSCVQCQCNRHSEACDPETSICQNCQHNTEGDTCERCSPGYYGVVRGRPDDCKRCACPLIAPDNNFSPSCETVGFHDYRCTACPEGYEGKHCERCATGYHGDPRAPGGRCEECKCDPYGAWPRPCDPVSGQCQCRPGASGPSCSQCMERHVCGPSGIVSCDDDCSGLLISDLDRLHRIITSVNLTTPLPPPYKVLYRFENMTEELKHMLSPQNSPERRLQLADSNLGSLVTEMDDLLSRATKVSADGEQTDDDAQRIHSRAEDLELFVKNTLLAAEALKVKARELNETLASNNGAPEKSLNQMQKEIEVMLLELRKRQLGGKKSISEEELGLAEALYQKVKRLFGDPHQATEDLKAEVTEKMGDHRAKLDEAQELLKDAQGKSREAGELSGQNQRNITALEKKRDAVGLVKKATEDVLMDGERILAEANGLSDNINKEIEDLDDMERELDPLHKQLDIRVSRLTQSLSGNTLTDLLQDAENHAAQLNESSGILDSILAEAKNLSFNATAAFHAYTNIKDFIEQADKEAKLARTRGTEALQLASGPKGSLKDNAKISVQKSVQMWNEAKQLQNDVNENNASVSGLQARVNAGGSKNKGLLKELDDMLGELKAIPDDTASKLQATKAKAADANATANDVLARLRDMNLNLMGLQRNYSKLEDDVNKANSMIQDPEKNIHAAGAKVKDLEDEADRLLEKLKPIKELQDNLKRNISQIKELINQARKQANSIKVSVSSGGDCIRAYRPDIKKGRYNTIILNVKTTSPENLLFYLGSAQYIDFLALEMRRGKVSFLWDVGSGVGKVEHGDMAIHDGNWHRIVASRNGINGTISVHALEGPRAGIMPTSKSGTSPVVYTILDVDQNAYLFVGGILGSVKKADAVKTSTFSGCMGEAYLDNKPIGLWNYRQREGDCRGCVVSPQPSDAEGTVQFDGEGYAAVSRPMRWNPNVSTVMFKFRSFSTDSLLMYFATKDMKDFMGAELRDGRVKVSFDLGSGTGSDISTKRQNDGRWKSFTVTRVKKEATVTIVDVDSSQEEKFVVTSQGSATGLNLKDDAKIYFGGLPTVGNYRSEVVRKRFAGCMRDIEVSRTPYNLLSSSDYTGLTKGCSVENLHTVSFSKPGHMELKSMSFDVATEISLSFATKSDKGIILFGGGASHGSSSLFQLPKRKRRQSGEPFLAVLLNNGALEVLVFTGSHSQRKVVRKPDQGILHDGREHTLRIERQIGRSFAVQVDEELKREQGLPNDQPMGIRRLFLGGIPPDVELSSQRPNVPFRGCIWNLMINTVLTDFSQPVAFENAEIGQCPNLAPPIPPGPLPEATVQPAVPTAPSPSQTSRQTPAPSTDMPPAVPPPIHPTTEEPGHAAVTVPLLSCAAEASPVVLEEATQFGLSKNSHVAFKFDDTKVKNRLIIEFDLRTTAESGLVFYMARINHADFATIQMKEGMAHLGYDLGHGNTSISVPRIINDGHWHKIRLVREKQRATLTVDGRYSKQTTSPKKADILDVVGMLYVGGLPVNYTTKRIGPVLYSIDGCIRNFKMSDSVLVMGAPTSSHHVGRCFVSTEKGTYFDGTGYVKAVASYRVGLDVSLELEFRTSKSNGVLLGVSSQVANKMEGLGIELHNGKLLYHVNNGAGLITALYESEAEAGLCDGLWHTVTAHKLRHRLELIVDGHKVAAESPNPRSNTADTNDPIYVGGYPVGLKQFGLTTSASFKGCMRNLKITKASKVFEVQFNKGLEFKGVQPLTCPANAA</sequence>
<dbReference type="Proteomes" id="UP001157502">
    <property type="component" value="Chromosome 7"/>
</dbReference>
<reference evidence="1" key="1">
    <citation type="submission" date="2021-05" db="EMBL/GenBank/DDBJ databases">
        <authorList>
            <person name="Pan Q."/>
            <person name="Jouanno E."/>
            <person name="Zahm M."/>
            <person name="Klopp C."/>
            <person name="Cabau C."/>
            <person name="Louis A."/>
            <person name="Berthelot C."/>
            <person name="Parey E."/>
            <person name="Roest Crollius H."/>
            <person name="Montfort J."/>
            <person name="Robinson-Rechavi M."/>
            <person name="Bouchez O."/>
            <person name="Lampietro C."/>
            <person name="Lopez Roques C."/>
            <person name="Donnadieu C."/>
            <person name="Postlethwait J."/>
            <person name="Bobe J."/>
            <person name="Dillon D."/>
            <person name="Chandos A."/>
            <person name="von Hippel F."/>
            <person name="Guiguen Y."/>
        </authorList>
    </citation>
    <scope>NUCLEOTIDE SEQUENCE</scope>
    <source>
        <strain evidence="1">YG-Jan2019</strain>
    </source>
</reference>
<protein>
    <submittedName>
        <fullName evidence="1">Uncharacterized protein</fullName>
    </submittedName>
</protein>
<organism evidence="1 2">
    <name type="scientific">Dallia pectoralis</name>
    <name type="common">Alaska blackfish</name>
    <dbReference type="NCBI Taxonomy" id="75939"/>
    <lineage>
        <taxon>Eukaryota</taxon>
        <taxon>Metazoa</taxon>
        <taxon>Chordata</taxon>
        <taxon>Craniata</taxon>
        <taxon>Vertebrata</taxon>
        <taxon>Euteleostomi</taxon>
        <taxon>Actinopterygii</taxon>
        <taxon>Neopterygii</taxon>
        <taxon>Teleostei</taxon>
        <taxon>Protacanthopterygii</taxon>
        <taxon>Esociformes</taxon>
        <taxon>Umbridae</taxon>
        <taxon>Dallia</taxon>
    </lineage>
</organism>
<dbReference type="EMBL" id="CM055734">
    <property type="protein sequence ID" value="KAJ8008986.1"/>
    <property type="molecule type" value="Genomic_DNA"/>
</dbReference>
<evidence type="ECO:0000313" key="1">
    <source>
        <dbReference type="EMBL" id="KAJ8008986.1"/>
    </source>
</evidence>
<keyword evidence="2" id="KW-1185">Reference proteome</keyword>
<name>A0ACC2GZA0_DALPE</name>
<gene>
    <name evidence="1" type="ORF">DPEC_G00084120</name>
</gene>